<keyword evidence="16" id="KW-0175">Coiled coil</keyword>
<evidence type="ECO:0000256" key="2">
    <source>
        <dbReference type="ARBA" id="ARBA00007668"/>
    </source>
</evidence>
<dbReference type="EMBL" id="ASGP02000008">
    <property type="protein sequence ID" value="KAH9493489.1"/>
    <property type="molecule type" value="Genomic_DNA"/>
</dbReference>
<evidence type="ECO:0000256" key="10">
    <source>
        <dbReference type="ARBA" id="ARBA00022982"/>
    </source>
</evidence>
<keyword evidence="11" id="KW-1133">Transmembrane helix</keyword>
<sequence length="226" mass="26407">MVSTADPELTKAFQELQIQVLNTREKVRHIEAEISSCERQALIYEITKKTVADLKPGHECFIGLGRAFARQDRPEILALMDTRIENNQEKIRTMKQAKNYQEGKVKETENNIREMIQQKKNADKNLIVDIFQNPTYLILYHTTMGGKTFGNLAFIRNVIYIRLSPYEQKAFPNYLKNTWNGFRRDFNNVFPYAAPPFLASYLIYTWGNQENERASRKNPADYVNDE</sequence>
<dbReference type="AlphaFoldDB" id="A0A922HH60"/>
<keyword evidence="12 15" id="KW-0496">Mitochondrion</keyword>
<dbReference type="SUPFAM" id="SSF46579">
    <property type="entry name" value="Prefoldin"/>
    <property type="match status" value="1"/>
</dbReference>
<evidence type="ECO:0000256" key="7">
    <source>
        <dbReference type="ARBA" id="ARBA00022660"/>
    </source>
</evidence>
<reference evidence="17" key="1">
    <citation type="submission" date="2013-05" db="EMBL/GenBank/DDBJ databases">
        <authorList>
            <person name="Yim A.K.Y."/>
            <person name="Chan T.F."/>
            <person name="Ji K.M."/>
            <person name="Liu X.Y."/>
            <person name="Zhou J.W."/>
            <person name="Li R.Q."/>
            <person name="Yang K.Y."/>
            <person name="Li J."/>
            <person name="Li M."/>
            <person name="Law P.T.W."/>
            <person name="Wu Y.L."/>
            <person name="Cai Z.L."/>
            <person name="Qin H."/>
            <person name="Bao Y."/>
            <person name="Leung R.K.K."/>
            <person name="Ng P.K.S."/>
            <person name="Zou J."/>
            <person name="Zhong X.J."/>
            <person name="Ran P.X."/>
            <person name="Zhong N.S."/>
            <person name="Liu Z.G."/>
            <person name="Tsui S.K.W."/>
        </authorList>
    </citation>
    <scope>NUCLEOTIDE SEQUENCE</scope>
    <source>
        <strain evidence="17">Derf</strain>
        <tissue evidence="17">Whole organism</tissue>
    </source>
</reference>
<comment type="subunit">
    <text evidence="14 15">Component of the ubiquinol-cytochrome c oxidoreductase (cytochrome b-c1 complex, complex III, CIII), a multisubunit enzyme composed of 11 subunits. The complex is composed of 3 respiratory subunits cytochrome b, cytochrome c1 and Rieske protein UQCRFS1, 2 core protein subunits UQCRC1/QCR1 and UQCRC2/QCR2, and 6 low-molecular weight protein subunits UQCRH/QCR6, UQCRB/QCR7, UQCRQ/QCR8, UQCR10/QCR9, UQCR11/QCR10 and subunit 9, the cleavage product of Rieske protein UQCRFS1. The complex exists as an obligatory dimer and forms supercomplexes (SCs) in the inner mitochondrial membrane with NADH-ubiquinone oxidoreductase (complex I, CI) and cytochrome c oxidase (complex IV, CIV), resulting in different assemblies (supercomplex SCI(1)III(2)IV(1) and megacomplex MCI(2)III(2)IV(2)). Interacts with UQCC6.</text>
</comment>
<dbReference type="GO" id="GO:0006122">
    <property type="term" value="P:mitochondrial electron transport, ubiquinol to cytochrome c"/>
    <property type="evidence" value="ECO:0007669"/>
    <property type="project" value="UniProtKB-UniRule"/>
</dbReference>
<reference evidence="17" key="2">
    <citation type="journal article" date="2022" name="Res Sq">
        <title>Comparative Genomics Reveals Insights into the Divergent Evolution of Astigmatic Mites and Household Pest Adaptations.</title>
        <authorList>
            <person name="Xiong Q."/>
            <person name="Wan A.T.-Y."/>
            <person name="Liu X.-Y."/>
            <person name="Fung C.S.-H."/>
            <person name="Xiao X."/>
            <person name="Malainual N."/>
            <person name="Hou J."/>
            <person name="Wang L."/>
            <person name="Wang M."/>
            <person name="Yang K."/>
            <person name="Cui Y."/>
            <person name="Leung E."/>
            <person name="Nong W."/>
            <person name="Shin S.-K."/>
            <person name="Au S."/>
            <person name="Jeong K.Y."/>
            <person name="Chew F.T."/>
            <person name="Hui J."/>
            <person name="Leung T.F."/>
            <person name="Tungtrongchitr A."/>
            <person name="Zhong N."/>
            <person name="Liu Z."/>
            <person name="Tsui S."/>
        </authorList>
    </citation>
    <scope>NUCLEOTIDE SEQUENCE</scope>
    <source>
        <strain evidence="17">Derf</strain>
        <tissue evidence="17">Whole organism</tissue>
    </source>
</reference>
<dbReference type="Pfam" id="PF02939">
    <property type="entry name" value="UcrQ"/>
    <property type="match status" value="1"/>
</dbReference>
<keyword evidence="18" id="KW-1185">Reference proteome</keyword>
<evidence type="ECO:0000256" key="16">
    <source>
        <dbReference type="SAM" id="Coils"/>
    </source>
</evidence>
<dbReference type="PANTHER" id="PTHR12119">
    <property type="entry name" value="UBIQUINOL-CYTOCHROME C REDUCTASE COMPLEX UBIQUINONE-BINDING PROTEIN QP-C"/>
    <property type="match status" value="1"/>
</dbReference>
<dbReference type="InterPro" id="IPR002777">
    <property type="entry name" value="PFD_beta-like"/>
</dbReference>
<evidence type="ECO:0000256" key="5">
    <source>
        <dbReference type="ARBA" id="ARBA00016324"/>
    </source>
</evidence>
<evidence type="ECO:0000256" key="6">
    <source>
        <dbReference type="ARBA" id="ARBA00022448"/>
    </source>
</evidence>
<evidence type="ECO:0000313" key="17">
    <source>
        <dbReference type="EMBL" id="KAH9493489.1"/>
    </source>
</evidence>
<dbReference type="Proteomes" id="UP000790347">
    <property type="component" value="Unassembled WGS sequence"/>
</dbReference>
<dbReference type="PANTHER" id="PTHR12119:SF2">
    <property type="entry name" value="CYTOCHROME B-C1 COMPLEX SUBUNIT 8"/>
    <property type="match status" value="1"/>
</dbReference>
<organism evidence="17 18">
    <name type="scientific">Dermatophagoides farinae</name>
    <name type="common">American house dust mite</name>
    <dbReference type="NCBI Taxonomy" id="6954"/>
    <lineage>
        <taxon>Eukaryota</taxon>
        <taxon>Metazoa</taxon>
        <taxon>Ecdysozoa</taxon>
        <taxon>Arthropoda</taxon>
        <taxon>Chelicerata</taxon>
        <taxon>Arachnida</taxon>
        <taxon>Acari</taxon>
        <taxon>Acariformes</taxon>
        <taxon>Sarcoptiformes</taxon>
        <taxon>Astigmata</taxon>
        <taxon>Psoroptidia</taxon>
        <taxon>Analgoidea</taxon>
        <taxon>Pyroglyphidae</taxon>
        <taxon>Dermatophagoidinae</taxon>
        <taxon>Dermatophagoides</taxon>
    </lineage>
</organism>
<dbReference type="Pfam" id="PF01920">
    <property type="entry name" value="Prefoldin_2"/>
    <property type="match status" value="1"/>
</dbReference>
<accession>A0A922HH60</accession>
<dbReference type="GO" id="GO:0045275">
    <property type="term" value="C:respiratory chain complex III"/>
    <property type="evidence" value="ECO:0007669"/>
    <property type="project" value="UniProtKB-UniRule"/>
</dbReference>
<comment type="function">
    <text evidence="15">Component of the ubiquinol-cytochrome c oxidoreductase, a multisubunit transmembrane complex that is part of the mitochondrial electron transport chain which drives oxidative phosphorylation. The complex plays an important role in the uptake of multiple carbon sources present in different host niches.</text>
</comment>
<evidence type="ECO:0000256" key="9">
    <source>
        <dbReference type="ARBA" id="ARBA00022792"/>
    </source>
</evidence>
<protein>
    <recommendedName>
        <fullName evidence="5 15">Cytochrome b-c1 complex subunit 8</fullName>
    </recommendedName>
    <alternativeName>
        <fullName evidence="15">Complex III subunit 8</fullName>
    </alternativeName>
</protein>
<dbReference type="GO" id="GO:0006457">
    <property type="term" value="P:protein folding"/>
    <property type="evidence" value="ECO:0007669"/>
    <property type="project" value="InterPro"/>
</dbReference>
<feature type="coiled-coil region" evidence="16">
    <location>
        <begin position="98"/>
        <end position="125"/>
    </location>
</feature>
<keyword evidence="6 15" id="KW-0813">Transport</keyword>
<keyword evidence="8" id="KW-0812">Transmembrane</keyword>
<name>A0A922HH60_DERFA</name>
<dbReference type="InterPro" id="IPR004205">
    <property type="entry name" value="Cyt_bc1_su8"/>
</dbReference>
<dbReference type="GO" id="GO:0016272">
    <property type="term" value="C:prefoldin complex"/>
    <property type="evidence" value="ECO:0007669"/>
    <property type="project" value="InterPro"/>
</dbReference>
<evidence type="ECO:0000256" key="14">
    <source>
        <dbReference type="ARBA" id="ARBA00047105"/>
    </source>
</evidence>
<dbReference type="Gene3D" id="1.10.287.370">
    <property type="match status" value="1"/>
</dbReference>
<keyword evidence="9 15" id="KW-0999">Mitochondrion inner membrane</keyword>
<keyword evidence="7 15" id="KW-0679">Respiratory chain</keyword>
<evidence type="ECO:0000256" key="3">
    <source>
        <dbReference type="ARBA" id="ARBA00008045"/>
    </source>
</evidence>
<dbReference type="GO" id="GO:0051082">
    <property type="term" value="F:unfolded protein binding"/>
    <property type="evidence" value="ECO:0007669"/>
    <property type="project" value="InterPro"/>
</dbReference>
<evidence type="ECO:0000256" key="11">
    <source>
        <dbReference type="ARBA" id="ARBA00022989"/>
    </source>
</evidence>
<evidence type="ECO:0000256" key="1">
    <source>
        <dbReference type="ARBA" id="ARBA00004434"/>
    </source>
</evidence>
<evidence type="ECO:0000256" key="15">
    <source>
        <dbReference type="RuleBase" id="RU368118"/>
    </source>
</evidence>
<evidence type="ECO:0000256" key="13">
    <source>
        <dbReference type="ARBA" id="ARBA00023136"/>
    </source>
</evidence>
<dbReference type="InterPro" id="IPR009053">
    <property type="entry name" value="Prefoldin"/>
</dbReference>
<evidence type="ECO:0000256" key="8">
    <source>
        <dbReference type="ARBA" id="ARBA00022692"/>
    </source>
</evidence>
<feature type="coiled-coil region" evidence="16">
    <location>
        <begin position="13"/>
        <end position="40"/>
    </location>
</feature>
<evidence type="ECO:0000256" key="12">
    <source>
        <dbReference type="ARBA" id="ARBA00023128"/>
    </source>
</evidence>
<comment type="subcellular location">
    <subcellularLocation>
        <location evidence="1 15">Mitochondrion inner membrane</location>
        <topology evidence="1 15">Single-pass membrane protein</topology>
    </subcellularLocation>
</comment>
<keyword evidence="13" id="KW-0472">Membrane</keyword>
<evidence type="ECO:0000256" key="4">
    <source>
        <dbReference type="ARBA" id="ARBA00011695"/>
    </source>
</evidence>
<dbReference type="SUPFAM" id="SSF81508">
    <property type="entry name" value="Ubiquinone-binding protein QP-C of cytochrome bc1 complex (Ubiquinol-cytochrome c reductase)"/>
    <property type="match status" value="1"/>
</dbReference>
<evidence type="ECO:0000313" key="18">
    <source>
        <dbReference type="Proteomes" id="UP000790347"/>
    </source>
</evidence>
<keyword evidence="10 15" id="KW-0249">Electron transport</keyword>
<comment type="subunit">
    <text evidence="4">Heterohexamer of two PFD-alpha type and four PFD-beta type subunits.</text>
</comment>
<comment type="caution">
    <text evidence="17">The sequence shown here is derived from an EMBL/GenBank/DDBJ whole genome shotgun (WGS) entry which is preliminary data.</text>
</comment>
<proteinExistence type="inferred from homology"/>
<gene>
    <name evidence="17" type="ORF">DERF_014231</name>
</gene>
<dbReference type="GO" id="GO:0005743">
    <property type="term" value="C:mitochondrial inner membrane"/>
    <property type="evidence" value="ECO:0007669"/>
    <property type="project" value="UniProtKB-SubCell"/>
</dbReference>
<comment type="similarity">
    <text evidence="2 15">Belongs to the UQCRQ/QCR8 family.</text>
</comment>
<comment type="similarity">
    <text evidence="3">Belongs to the prefoldin subunit beta family.</text>
</comment>
<dbReference type="Gene3D" id="1.20.5.210">
    <property type="entry name" value="Cytochrome b-c1 complex subunit 8"/>
    <property type="match status" value="1"/>
</dbReference>
<dbReference type="InterPro" id="IPR036642">
    <property type="entry name" value="Cyt_bc1_su8_sf"/>
</dbReference>